<evidence type="ECO:0000256" key="1">
    <source>
        <dbReference type="ARBA" id="ARBA00001917"/>
    </source>
</evidence>
<dbReference type="InterPro" id="IPR001155">
    <property type="entry name" value="OxRdtase_FMN_N"/>
</dbReference>
<dbReference type="PANTHER" id="PTHR42917:SF2">
    <property type="entry name" value="2,4-DIENOYL-COA REDUCTASE [(2E)-ENOYL-COA-PRODUCING]"/>
    <property type="match status" value="1"/>
</dbReference>
<evidence type="ECO:0000256" key="5">
    <source>
        <dbReference type="ARBA" id="ARBA00022643"/>
    </source>
</evidence>
<evidence type="ECO:0000256" key="9">
    <source>
        <dbReference type="ARBA" id="ARBA00023014"/>
    </source>
</evidence>
<dbReference type="EMBL" id="JAOWLA010000024">
    <property type="protein sequence ID" value="MCV2866677.1"/>
    <property type="molecule type" value="Genomic_DNA"/>
</dbReference>
<organism evidence="11 12">
    <name type="scientific">Albidovulum sediminicola</name>
    <dbReference type="NCBI Taxonomy" id="2984331"/>
    <lineage>
        <taxon>Bacteria</taxon>
        <taxon>Pseudomonadati</taxon>
        <taxon>Pseudomonadota</taxon>
        <taxon>Alphaproteobacteria</taxon>
        <taxon>Rhodobacterales</taxon>
        <taxon>Paracoccaceae</taxon>
        <taxon>Albidovulum</taxon>
    </lineage>
</organism>
<dbReference type="PROSITE" id="PS50206">
    <property type="entry name" value="RHODANESE_3"/>
    <property type="match status" value="1"/>
</dbReference>
<evidence type="ECO:0000256" key="4">
    <source>
        <dbReference type="ARBA" id="ARBA00022630"/>
    </source>
</evidence>
<dbReference type="SUPFAM" id="SSF51395">
    <property type="entry name" value="FMN-linked oxidoreductases"/>
    <property type="match status" value="1"/>
</dbReference>
<keyword evidence="9" id="KW-0411">Iron-sulfur</keyword>
<comment type="cofactor">
    <cofactor evidence="1">
        <name>FMN</name>
        <dbReference type="ChEBI" id="CHEBI:58210"/>
    </cofactor>
</comment>
<dbReference type="Pfam" id="PF00724">
    <property type="entry name" value="Oxidored_FMN"/>
    <property type="match status" value="1"/>
</dbReference>
<comment type="cofactor">
    <cofactor evidence="2">
        <name>[4Fe-4S] cluster</name>
        <dbReference type="ChEBI" id="CHEBI:49883"/>
    </cofactor>
</comment>
<keyword evidence="6" id="KW-0479">Metal-binding</keyword>
<dbReference type="PANTHER" id="PTHR42917">
    <property type="entry name" value="2,4-DIENOYL-COA REDUCTASE"/>
    <property type="match status" value="1"/>
</dbReference>
<dbReference type="Gene3D" id="3.20.20.70">
    <property type="entry name" value="Aldolase class I"/>
    <property type="match status" value="1"/>
</dbReference>
<gene>
    <name evidence="11" type="ORF">OE647_18365</name>
</gene>
<dbReference type="InterPro" id="IPR036188">
    <property type="entry name" value="FAD/NAD-bd_sf"/>
</dbReference>
<sequence length="663" mass="72811">MSDRSTSAHPHLLSSIQLRGQTLRNRIVFGAHTANMSDMGLPGPRFAGYLLERALGGAGMIVAEPMPVHRTGVLTRGNFLHSTDEVIPHFRKVTEPVKEAGAVILQQLYHIGAHGDSDLSFAPHWGPSGGPSYHDSDGSHAMTEAEIEELIAAHIAAAVRCQKAGFQGVEVWGAYHSLLDQFWTPWSNKRDDRWGGSLENRTRMSRTIIEGIRRACGEDFIIGLAISTSDSHDVLLQGESLAEVVACHDATGHIDYVTCGHGGYLDFERLMPTFLYAEKLTAPFTEELKKVVKHAKITSEAHVRTPENAEAVIASGQADMVSIVRGQIADPHLARKTTEGRAEDVRGCISCNQMCWGRRSRDYWISCLINPSAGREFEWGGDRFTPAESPRRVVVVGAGPAGLEAARVAAERGHRVDVFEAQPRIGGQFRLAGEQPRRAQILELMDWYERQFEKLQVRLHLNTYAETEDIRALSPDAVVLATGSLPDENGFQRWMPGHDRLPGIDRGKVWSPEDVMRREAKLGDEVILYDEGGNWRGLGTAWAMAERGHRVTIVTPEPFIGKELSRTSSDIGLRPRLAKLGVTFLSEHLIAEWHGDGATVRNLLTGTETRAAASALVISTTNRAFDPLSTALDGTETHLIGDAAAPRQAPYAFHEGRKLGLAL</sequence>
<evidence type="ECO:0000256" key="3">
    <source>
        <dbReference type="ARBA" id="ARBA00011048"/>
    </source>
</evidence>
<dbReference type="InterPro" id="IPR001763">
    <property type="entry name" value="Rhodanese-like_dom"/>
</dbReference>
<keyword evidence="8" id="KW-0408">Iron</keyword>
<dbReference type="InterPro" id="IPR051793">
    <property type="entry name" value="NADH:flavin_oxidoreductase"/>
</dbReference>
<dbReference type="Proteomes" id="UP001652503">
    <property type="component" value="Unassembled WGS sequence"/>
</dbReference>
<feature type="domain" description="Rhodanese" evidence="10">
    <location>
        <begin position="523"/>
        <end position="561"/>
    </location>
</feature>
<comment type="caution">
    <text evidence="11">The sequence shown here is derived from an EMBL/GenBank/DDBJ whole genome shotgun (WGS) entry which is preliminary data.</text>
</comment>
<dbReference type="InterPro" id="IPR023753">
    <property type="entry name" value="FAD/NAD-binding_dom"/>
</dbReference>
<dbReference type="Gene3D" id="3.40.50.720">
    <property type="entry name" value="NAD(P)-binding Rossmann-like Domain"/>
    <property type="match status" value="1"/>
</dbReference>
<proteinExistence type="inferred from homology"/>
<reference evidence="11 12" key="1">
    <citation type="submission" date="2022-10" db="EMBL/GenBank/DDBJ databases">
        <title>Defluviimonas sp. nov., isolated from ocean surface water.</title>
        <authorList>
            <person name="He W."/>
            <person name="Wang L."/>
            <person name="Zhang D.-F."/>
        </authorList>
    </citation>
    <scope>NUCLEOTIDE SEQUENCE [LARGE SCALE GENOMIC DNA]</scope>
    <source>
        <strain evidence="11 12">WL0075</strain>
    </source>
</reference>
<dbReference type="RefSeq" id="WP_263723213.1">
    <property type="nucleotide sequence ID" value="NZ_JAOWLA010000024.1"/>
</dbReference>
<keyword evidence="5" id="KW-0288">FMN</keyword>
<evidence type="ECO:0000259" key="10">
    <source>
        <dbReference type="PROSITE" id="PS50206"/>
    </source>
</evidence>
<dbReference type="Pfam" id="PF07992">
    <property type="entry name" value="Pyr_redox_2"/>
    <property type="match status" value="1"/>
</dbReference>
<evidence type="ECO:0000256" key="8">
    <source>
        <dbReference type="ARBA" id="ARBA00023004"/>
    </source>
</evidence>
<protein>
    <submittedName>
        <fullName evidence="11">FAD-dependent oxidoreductase</fullName>
    </submittedName>
</protein>
<evidence type="ECO:0000256" key="7">
    <source>
        <dbReference type="ARBA" id="ARBA00023002"/>
    </source>
</evidence>
<keyword evidence="4" id="KW-0285">Flavoprotein</keyword>
<dbReference type="Gene3D" id="3.50.50.60">
    <property type="entry name" value="FAD/NAD(P)-binding domain"/>
    <property type="match status" value="1"/>
</dbReference>
<evidence type="ECO:0000256" key="2">
    <source>
        <dbReference type="ARBA" id="ARBA00001966"/>
    </source>
</evidence>
<keyword evidence="7" id="KW-0560">Oxidoreductase</keyword>
<evidence type="ECO:0000256" key="6">
    <source>
        <dbReference type="ARBA" id="ARBA00022723"/>
    </source>
</evidence>
<dbReference type="SUPFAM" id="SSF51905">
    <property type="entry name" value="FAD/NAD(P)-binding domain"/>
    <property type="match status" value="1"/>
</dbReference>
<keyword evidence="12" id="KW-1185">Reference proteome</keyword>
<comment type="similarity">
    <text evidence="3">In the N-terminal section; belongs to the NADH:flavin oxidoreductase/NADH oxidase family.</text>
</comment>
<dbReference type="InterPro" id="IPR013785">
    <property type="entry name" value="Aldolase_TIM"/>
</dbReference>
<name>A0ABT2Z6P3_9RHOB</name>
<evidence type="ECO:0000313" key="12">
    <source>
        <dbReference type="Proteomes" id="UP001652503"/>
    </source>
</evidence>
<dbReference type="PRINTS" id="PR00419">
    <property type="entry name" value="ADXRDTASE"/>
</dbReference>
<evidence type="ECO:0000313" key="11">
    <source>
        <dbReference type="EMBL" id="MCV2866677.1"/>
    </source>
</evidence>
<accession>A0ABT2Z6P3</accession>